<dbReference type="AlphaFoldDB" id="B0WNA4"/>
<feature type="domain" description="Fibrinogen C-terminal" evidence="2">
    <location>
        <begin position="96"/>
        <end position="310"/>
    </location>
</feature>
<dbReference type="Pfam" id="PF00147">
    <property type="entry name" value="Fibrinogen_C"/>
    <property type="match status" value="2"/>
</dbReference>
<dbReference type="SUPFAM" id="SSF56496">
    <property type="entry name" value="Fibrinogen C-terminal domain-like"/>
    <property type="match status" value="2"/>
</dbReference>
<reference evidence="4" key="2">
    <citation type="submission" date="2021-02" db="UniProtKB">
        <authorList>
            <consortium name="EnsemblMetazoa"/>
        </authorList>
    </citation>
    <scope>IDENTIFICATION</scope>
    <source>
        <strain evidence="4">JHB</strain>
    </source>
</reference>
<dbReference type="PANTHER" id="PTHR19143:SF327">
    <property type="entry name" value="FI21813P1-RELATED"/>
    <property type="match status" value="1"/>
</dbReference>
<dbReference type="KEGG" id="cqu:CpipJ_CPIJ007727"/>
<dbReference type="CDD" id="cd00087">
    <property type="entry name" value="FReD"/>
    <property type="match status" value="1"/>
</dbReference>
<dbReference type="SMART" id="SM00186">
    <property type="entry name" value="FBG"/>
    <property type="match status" value="1"/>
</dbReference>
<dbReference type="VEuPathDB" id="VectorBase:CQUJHB017103"/>
<protein>
    <submittedName>
        <fullName evidence="3 4">Fibrinogen and fibronectin</fullName>
    </submittedName>
</protein>
<dbReference type="OMA" id="SAWWFRA"/>
<keyword evidence="5" id="KW-1185">Reference proteome</keyword>
<evidence type="ECO:0000259" key="2">
    <source>
        <dbReference type="PROSITE" id="PS51406"/>
    </source>
</evidence>
<proteinExistence type="predicted"/>
<gene>
    <name evidence="4" type="primary">6040857</name>
    <name evidence="3" type="ORF">CpipJ_CPIJ007727</name>
</gene>
<evidence type="ECO:0000313" key="5">
    <source>
        <dbReference type="Proteomes" id="UP000002320"/>
    </source>
</evidence>
<dbReference type="InterPro" id="IPR014716">
    <property type="entry name" value="Fibrinogen_a/b/g_C_1"/>
</dbReference>
<dbReference type="VEuPathDB" id="VectorBase:CQUJHB004496"/>
<dbReference type="FunCoup" id="B0WNA4">
    <property type="interactions" value="2"/>
</dbReference>
<dbReference type="EMBL" id="DS232009">
    <property type="protein sequence ID" value="EDS31552.1"/>
    <property type="molecule type" value="Genomic_DNA"/>
</dbReference>
<feature type="domain" description="Fibrinogen C-terminal" evidence="2">
    <location>
        <begin position="1"/>
        <end position="90"/>
    </location>
</feature>
<accession>B0WNA4</accession>
<dbReference type="InterPro" id="IPR050373">
    <property type="entry name" value="Fibrinogen_C-term_domain"/>
</dbReference>
<dbReference type="PROSITE" id="PS00514">
    <property type="entry name" value="FIBRINOGEN_C_1"/>
    <property type="match status" value="1"/>
</dbReference>
<organism>
    <name type="scientific">Culex quinquefasciatus</name>
    <name type="common">Southern house mosquito</name>
    <name type="synonym">Culex pungens</name>
    <dbReference type="NCBI Taxonomy" id="7176"/>
    <lineage>
        <taxon>Eukaryota</taxon>
        <taxon>Metazoa</taxon>
        <taxon>Ecdysozoa</taxon>
        <taxon>Arthropoda</taxon>
        <taxon>Hexapoda</taxon>
        <taxon>Insecta</taxon>
        <taxon>Pterygota</taxon>
        <taxon>Neoptera</taxon>
        <taxon>Endopterygota</taxon>
        <taxon>Diptera</taxon>
        <taxon>Nematocera</taxon>
        <taxon>Culicoidea</taxon>
        <taxon>Culicidae</taxon>
        <taxon>Culicinae</taxon>
        <taxon>Culicini</taxon>
        <taxon>Culex</taxon>
        <taxon>Culex</taxon>
    </lineage>
</organism>
<dbReference type="EnsemblMetazoa" id="CPIJ007727-RA">
    <property type="protein sequence ID" value="CPIJ007727-PA"/>
    <property type="gene ID" value="CPIJ007727"/>
</dbReference>
<keyword evidence="1" id="KW-1015">Disulfide bond</keyword>
<dbReference type="eggNOG" id="KOG2579">
    <property type="taxonomic scope" value="Eukaryota"/>
</dbReference>
<evidence type="ECO:0000256" key="1">
    <source>
        <dbReference type="ARBA" id="ARBA00023157"/>
    </source>
</evidence>
<evidence type="ECO:0000313" key="3">
    <source>
        <dbReference type="EMBL" id="EDS31552.1"/>
    </source>
</evidence>
<dbReference type="GO" id="GO:0005615">
    <property type="term" value="C:extracellular space"/>
    <property type="evidence" value="ECO:0007669"/>
    <property type="project" value="TreeGrafter"/>
</dbReference>
<dbReference type="VEuPathDB" id="VectorBase:CPIJ007727"/>
<evidence type="ECO:0000313" key="4">
    <source>
        <dbReference type="EnsemblMetazoa" id="CPIJ007727-PA"/>
    </source>
</evidence>
<dbReference type="PANTHER" id="PTHR19143">
    <property type="entry name" value="FIBRINOGEN/TENASCIN/ANGIOPOEITIN"/>
    <property type="match status" value="1"/>
</dbReference>
<dbReference type="InterPro" id="IPR036056">
    <property type="entry name" value="Fibrinogen-like_C"/>
</dbReference>
<reference evidence="3" key="1">
    <citation type="submission" date="2007-03" db="EMBL/GenBank/DDBJ databases">
        <title>Annotation of Culex pipiens quinquefasciatus.</title>
        <authorList>
            <consortium name="The Broad Institute Genome Sequencing Platform"/>
            <person name="Atkinson P.W."/>
            <person name="Hemingway J."/>
            <person name="Christensen B.M."/>
            <person name="Higgs S."/>
            <person name="Kodira C."/>
            <person name="Hannick L."/>
            <person name="Megy K."/>
            <person name="O'Leary S."/>
            <person name="Pearson M."/>
            <person name="Haas B.J."/>
            <person name="Mauceli E."/>
            <person name="Wortman J.R."/>
            <person name="Lee N.H."/>
            <person name="Guigo R."/>
            <person name="Stanke M."/>
            <person name="Alvarado L."/>
            <person name="Amedeo P."/>
            <person name="Antoine C.H."/>
            <person name="Arensburger P."/>
            <person name="Bidwell S.L."/>
            <person name="Crawford M."/>
            <person name="Camaro F."/>
            <person name="Devon K."/>
            <person name="Engels R."/>
            <person name="Hammond M."/>
            <person name="Howarth C."/>
            <person name="Koehrsen M."/>
            <person name="Lawson D."/>
            <person name="Montgomery P."/>
            <person name="Nene V."/>
            <person name="Nusbaum C."/>
            <person name="Puiu D."/>
            <person name="Romero-Severson J."/>
            <person name="Severson D.W."/>
            <person name="Shumway M."/>
            <person name="Sisk P."/>
            <person name="Stolte C."/>
            <person name="Zeng Q."/>
            <person name="Eisenstadt E."/>
            <person name="Fraser-Liggett C."/>
            <person name="Strausberg R."/>
            <person name="Galagan J."/>
            <person name="Birren B."/>
            <person name="Collins F.H."/>
        </authorList>
    </citation>
    <scope>NUCLEOTIDE SEQUENCE [LARGE SCALE GENOMIC DNA]</scope>
    <source>
        <strain evidence="3">JHB</strain>
    </source>
</reference>
<name>B0WNA4_CULQU</name>
<dbReference type="Proteomes" id="UP000002320">
    <property type="component" value="Unassembled WGS sequence"/>
</dbReference>
<dbReference type="OrthoDB" id="7735550at2759"/>
<dbReference type="InterPro" id="IPR020837">
    <property type="entry name" value="Fibrinogen_CS"/>
</dbReference>
<dbReference type="STRING" id="7176.B0WNA4"/>
<dbReference type="InParanoid" id="B0WNA4"/>
<dbReference type="PROSITE" id="PS51406">
    <property type="entry name" value="FIBRINOGEN_C_2"/>
    <property type="match status" value="2"/>
</dbReference>
<sequence>MNGEFWLGLRKIHELTYSNRYELQVLLEDWDGTRAVARFSHFLIAGPEEKYKLLSLGTYSGNAGDSLGYNLNAKFSTFDVDNDYNNNCAQESADLRTTSNLPQSCSQEASRHSGVQLIHPQPGFGEPFAVFCDQAYENGDWVVIQNRYAGSVHFYRGWADYERGFGNMNGEFWLGLQKIHELTYSRRYVLHVLLEDWEGIRAVARYSDFLMTGPEEGYELRSLGNYSGNAGDAMSYNLGMKFSTFDNDNDPVTSNCAVNLKSAWWFRACSLGNLNGLHMEALNVTSMFWNTFRDDFYGLRTSRMMIKAVD</sequence>
<dbReference type="InterPro" id="IPR002181">
    <property type="entry name" value="Fibrinogen_a/b/g_C_dom"/>
</dbReference>
<dbReference type="HOGENOM" id="CLU_038628_6_0_1"/>
<dbReference type="Gene3D" id="3.90.215.10">
    <property type="entry name" value="Gamma Fibrinogen, chain A, domain 1"/>
    <property type="match status" value="2"/>
</dbReference>